<evidence type="ECO:0000259" key="9">
    <source>
        <dbReference type="Pfam" id="PF09727"/>
    </source>
</evidence>
<evidence type="ECO:0000256" key="5">
    <source>
        <dbReference type="ARBA" id="ARBA00023054"/>
    </source>
</evidence>
<evidence type="ECO:0000256" key="2">
    <source>
        <dbReference type="ARBA" id="ARBA00004496"/>
    </source>
</evidence>
<dbReference type="PANTHER" id="PTHR23166:SF9">
    <property type="entry name" value="CTTNBP2 N-TERMINAL-LIKE PROTEIN"/>
    <property type="match status" value="1"/>
</dbReference>
<dbReference type="GO" id="GO:0005737">
    <property type="term" value="C:cytoplasm"/>
    <property type="evidence" value="ECO:0007669"/>
    <property type="project" value="UniProtKB-SubCell"/>
</dbReference>
<evidence type="ECO:0000313" key="10">
    <source>
        <dbReference type="EMBL" id="KAJ8399519.1"/>
    </source>
</evidence>
<evidence type="ECO:0000256" key="1">
    <source>
        <dbReference type="ARBA" id="ARBA00004316"/>
    </source>
</evidence>
<name>A0AAD7SBG5_9TELE</name>
<feature type="compositionally biased region" description="Polar residues" evidence="8">
    <location>
        <begin position="531"/>
        <end position="542"/>
    </location>
</feature>
<dbReference type="Proteomes" id="UP001221898">
    <property type="component" value="Unassembled WGS sequence"/>
</dbReference>
<feature type="compositionally biased region" description="Polar residues" evidence="8">
    <location>
        <begin position="448"/>
        <end position="462"/>
    </location>
</feature>
<keyword evidence="11" id="KW-1185">Reference proteome</keyword>
<feature type="compositionally biased region" description="Low complexity" evidence="8">
    <location>
        <begin position="400"/>
        <end position="412"/>
    </location>
</feature>
<feature type="compositionally biased region" description="Polar residues" evidence="8">
    <location>
        <begin position="590"/>
        <end position="600"/>
    </location>
</feature>
<evidence type="ECO:0000256" key="4">
    <source>
        <dbReference type="ARBA" id="ARBA00022553"/>
    </source>
</evidence>
<feature type="coiled-coil region" evidence="7">
    <location>
        <begin position="143"/>
        <end position="219"/>
    </location>
</feature>
<dbReference type="InterPro" id="IPR019131">
    <property type="entry name" value="Cortactin-binding_p2_N"/>
</dbReference>
<evidence type="ECO:0000256" key="6">
    <source>
        <dbReference type="ARBA" id="ARBA00023273"/>
    </source>
</evidence>
<keyword evidence="3" id="KW-0963">Cytoplasm</keyword>
<sequence length="630" mass="69062">CHNTVSTGIRIAPLNRILLLFSFGCGEIKDTGIGRMRESRMNVDNLSKPELLTLLSILEGELEARDLVIEAIKAQRRDTFVQERYRRYNLSDPFLALQRDSEVASGRNIMDQTSSHPPAACSNPLAVLKLVMSHCKRMQEKMLAQLAAAESRHRKVIADLEEEKRRHAQDTAEGDDVTYMLEKERERLLQQLDFEKAQVKRLEKEQKRLSAQVEENRVQHKQVSSALAKECQRAGTRVQEEGQRAAELGQRLEEERGATEVLRAELEAERRQAIQAEAWAEEQLAEFDTEREQLRARLRREEGRCQELQAEVEVLRMELAGLGGRAQEEESEMALLTAVSTGIQTEADKKSPAHSSAPPKLNGHHIEKEVEAPCQENGYENGILHSPLQPQHSLPPSPTGSPSLGSSPCSSPLLAKRLAGEAPSSPSYQSSYQAGINQRFHAARHKFQGQTEPDQQGGATSHSPRDLSPTPAAPATPATPSTEPTSVKQLARNTVTQVLSRFTSQQAAAKPQAPNSSPFGTDYRSLATGLASPTTTRVSSLLSPGIKSPTIPHAERGHPPPIPPKKPGLAQAPMSPGPTTRASHFPELSGTCSLTSNQGGTKEPDLLMSSTSKPAPPTLSHITLHPINPR</sequence>
<reference evidence="10" key="1">
    <citation type="journal article" date="2023" name="Science">
        <title>Genome structures resolve the early diversification of teleost fishes.</title>
        <authorList>
            <person name="Parey E."/>
            <person name="Louis A."/>
            <person name="Montfort J."/>
            <person name="Bouchez O."/>
            <person name="Roques C."/>
            <person name="Iampietro C."/>
            <person name="Lluch J."/>
            <person name="Castinel A."/>
            <person name="Donnadieu C."/>
            <person name="Desvignes T."/>
            <person name="Floi Bucao C."/>
            <person name="Jouanno E."/>
            <person name="Wen M."/>
            <person name="Mejri S."/>
            <person name="Dirks R."/>
            <person name="Jansen H."/>
            <person name="Henkel C."/>
            <person name="Chen W.J."/>
            <person name="Zahm M."/>
            <person name="Cabau C."/>
            <person name="Klopp C."/>
            <person name="Thompson A.W."/>
            <person name="Robinson-Rechavi M."/>
            <person name="Braasch I."/>
            <person name="Lecointre G."/>
            <person name="Bobe J."/>
            <person name="Postlethwait J.H."/>
            <person name="Berthelot C."/>
            <person name="Roest Crollius H."/>
            <person name="Guiguen Y."/>
        </authorList>
    </citation>
    <scope>NUCLEOTIDE SEQUENCE</scope>
    <source>
        <strain evidence="10">NC1722</strain>
    </source>
</reference>
<comment type="caution">
    <text evidence="10">The sequence shown here is derived from an EMBL/GenBank/DDBJ whole genome shotgun (WGS) entry which is preliminary data.</text>
</comment>
<evidence type="ECO:0000313" key="11">
    <source>
        <dbReference type="Proteomes" id="UP001221898"/>
    </source>
</evidence>
<organism evidence="10 11">
    <name type="scientific">Aldrovandia affinis</name>
    <dbReference type="NCBI Taxonomy" id="143900"/>
    <lineage>
        <taxon>Eukaryota</taxon>
        <taxon>Metazoa</taxon>
        <taxon>Chordata</taxon>
        <taxon>Craniata</taxon>
        <taxon>Vertebrata</taxon>
        <taxon>Euteleostomi</taxon>
        <taxon>Actinopterygii</taxon>
        <taxon>Neopterygii</taxon>
        <taxon>Teleostei</taxon>
        <taxon>Notacanthiformes</taxon>
        <taxon>Halosauridae</taxon>
        <taxon>Aldrovandia</taxon>
    </lineage>
</organism>
<proteinExistence type="predicted"/>
<accession>A0AAD7SBG5</accession>
<feature type="non-terminal residue" evidence="10">
    <location>
        <position position="1"/>
    </location>
</feature>
<dbReference type="EMBL" id="JAINUG010000082">
    <property type="protein sequence ID" value="KAJ8399519.1"/>
    <property type="molecule type" value="Genomic_DNA"/>
</dbReference>
<keyword evidence="4" id="KW-0597">Phosphoprotein</keyword>
<feature type="domain" description="Cortactin-binding protein-2 N-terminal" evidence="9">
    <location>
        <begin position="45"/>
        <end position="233"/>
    </location>
</feature>
<dbReference type="GO" id="GO:0042995">
    <property type="term" value="C:cell projection"/>
    <property type="evidence" value="ECO:0007669"/>
    <property type="project" value="UniProtKB-SubCell"/>
</dbReference>
<feature type="coiled-coil region" evidence="7">
    <location>
        <begin position="249"/>
        <end position="325"/>
    </location>
</feature>
<dbReference type="InterPro" id="IPR050719">
    <property type="entry name" value="Cortactin-Actin_Reg"/>
</dbReference>
<feature type="compositionally biased region" description="Low complexity" evidence="8">
    <location>
        <begin position="468"/>
        <end position="486"/>
    </location>
</feature>
<keyword evidence="6" id="KW-0966">Cell projection</keyword>
<evidence type="ECO:0000256" key="8">
    <source>
        <dbReference type="SAM" id="MobiDB-lite"/>
    </source>
</evidence>
<dbReference type="PANTHER" id="PTHR23166">
    <property type="entry name" value="FILAMIN/GPBP-INTERACTING PROTEIN"/>
    <property type="match status" value="1"/>
</dbReference>
<evidence type="ECO:0000256" key="3">
    <source>
        <dbReference type="ARBA" id="ARBA00022490"/>
    </source>
</evidence>
<feature type="region of interest" description="Disordered" evidence="8">
    <location>
        <begin position="445"/>
        <end position="488"/>
    </location>
</feature>
<feature type="compositionally biased region" description="Polar residues" evidence="8">
    <location>
        <begin position="502"/>
        <end position="519"/>
    </location>
</feature>
<feature type="region of interest" description="Disordered" evidence="8">
    <location>
        <begin position="502"/>
        <end position="630"/>
    </location>
</feature>
<feature type="region of interest" description="Disordered" evidence="8">
    <location>
        <begin position="378"/>
        <end position="412"/>
    </location>
</feature>
<keyword evidence="5 7" id="KW-0175">Coiled coil</keyword>
<protein>
    <recommendedName>
        <fullName evidence="9">Cortactin-binding protein-2 N-terminal domain-containing protein</fullName>
    </recommendedName>
</protein>
<comment type="subcellular location">
    <subcellularLocation>
        <location evidence="1">Cell projection</location>
    </subcellularLocation>
    <subcellularLocation>
        <location evidence="2">Cytoplasm</location>
    </subcellularLocation>
</comment>
<gene>
    <name evidence="10" type="ORF">AAFF_G00409300</name>
</gene>
<dbReference type="AlphaFoldDB" id="A0AAD7SBG5"/>
<dbReference type="Pfam" id="PF09727">
    <property type="entry name" value="CortBP2"/>
    <property type="match status" value="1"/>
</dbReference>
<evidence type="ECO:0000256" key="7">
    <source>
        <dbReference type="SAM" id="Coils"/>
    </source>
</evidence>